<dbReference type="PANTHER" id="PTHR38760:SF1">
    <property type="entry name" value="ADENYLATE CYCLASE"/>
    <property type="match status" value="1"/>
</dbReference>
<dbReference type="EC" id="4.6.1.1" evidence="2"/>
<evidence type="ECO:0000313" key="2">
    <source>
        <dbReference type="EMBL" id="VAW98777.1"/>
    </source>
</evidence>
<accession>A0A3B1AH34</accession>
<dbReference type="PIRSF" id="PIRSF001444">
    <property type="entry name" value="Adenylate_cycl"/>
    <property type="match status" value="1"/>
</dbReference>
<dbReference type="PANTHER" id="PTHR38760">
    <property type="entry name" value="ADENYLATE CYCLASE"/>
    <property type="match status" value="1"/>
</dbReference>
<dbReference type="AlphaFoldDB" id="A0A3B1AH34"/>
<name>A0A3B1AH34_9ZZZZ</name>
<feature type="domain" description="Adenylate cyclase class-I N-terminal" evidence="1">
    <location>
        <begin position="17"/>
        <end position="210"/>
    </location>
</feature>
<dbReference type="Pfam" id="PF12633">
    <property type="entry name" value="Adenyl_cycl_N"/>
    <property type="match status" value="1"/>
</dbReference>
<evidence type="ECO:0000259" key="1">
    <source>
        <dbReference type="Pfam" id="PF12633"/>
    </source>
</evidence>
<dbReference type="GO" id="GO:0006171">
    <property type="term" value="P:cAMP biosynthetic process"/>
    <property type="evidence" value="ECO:0007669"/>
    <property type="project" value="InterPro"/>
</dbReference>
<keyword evidence="2" id="KW-0456">Lyase</keyword>
<gene>
    <name evidence="2" type="ORF">MNBD_GAMMA23-1627</name>
</gene>
<organism evidence="2">
    <name type="scientific">hydrothermal vent metagenome</name>
    <dbReference type="NCBI Taxonomy" id="652676"/>
    <lineage>
        <taxon>unclassified sequences</taxon>
        <taxon>metagenomes</taxon>
        <taxon>ecological metagenomes</taxon>
    </lineage>
</organism>
<dbReference type="EMBL" id="UOFT01000072">
    <property type="protein sequence ID" value="VAW98777.1"/>
    <property type="molecule type" value="Genomic_DNA"/>
</dbReference>
<dbReference type="GO" id="GO:0004016">
    <property type="term" value="F:adenylate cyclase activity"/>
    <property type="evidence" value="ECO:0007669"/>
    <property type="project" value="UniProtKB-EC"/>
</dbReference>
<sequence length="951" mass="111227">MRSPKISPELGEERYYKEIKQRFEKLNAQRLSRSFADMRQTQRQFVELLPVLFHVNHPILPGYVSKATPAGIPNYSVSSSSINRLKKHFRSFELKKRAYRKFEILAIYLMGSSGSIAYSKQSDFDIWICHESNLNALQIEELQNKAKAVEDWARDLGVEANIYLVDPVKFKRGEIGQLSSESSGSALHYLLLEEFYRTSLLLAGRYPSWWLIPPDKEDQYDEMVEIFQHQRFMHAQEHIDFGGLNRIPAEEFYGASLWLLYKGINSPYKSILKILLMQAYAWEYPDIEMIALRYKRAVYEDNIDINALDPYLMMLDKVEEYLIQQNEMDRLELVRRSFYFKVDIALSDESKGTANKKDWRIEVLIERVKKWAWPSGKLVLLDSRNEWNVNHVMEERAILIDEFTRSYHFLSDFARESSIDTHLIKQSDLNVLGRKLYAAFERKAGKVDVIHQGITKNLYESHLSIHQFFGDDNTESWMIFSGIVDEKEIAVRSPIKRSYDLMELITWCFFNKLFNHNTIVALYADKSDLSEREILQTIQSMEKLFPDEYLQNASFHDFSRPAKVSAVGTYINLGIDPFSDYTKKGQQIASNRTDALRFGGLWENLALSIEQVIVTSWQEVLTFRYFGVKGLMNCLRDYLQWSPPSKGQRPPRINAHSYSSYRGPSIALRIENVFEQVIAFFYTQPTNMAKQYILGVQWDYYLLQIEDDNLKFYAAGTLERLLEYLSAPQATFHLTEFDIEADKDSDLPIIYSVNKPGVVQCFYRVNNKSAAIYVLDEKGSLFYQQDVFHDVYSLVKHLQQFFASVHKRMNFLNAVEDNQAISELVQFYKIESSDFEGSYLEQHTINRYVRPSKYISLQVIGDKIEGAVVFTIYCEDREFSSLEFGEKLYVEVARHILNKRRSGAKYPIYITDMDLSKSLLDMDMRYLQTFHYLKYKKEIEHYLSLALEALV</sequence>
<dbReference type="InterPro" id="IPR000274">
    <property type="entry name" value="Adenylate_cyclase_1"/>
</dbReference>
<proteinExistence type="predicted"/>
<reference evidence="2" key="1">
    <citation type="submission" date="2018-06" db="EMBL/GenBank/DDBJ databases">
        <authorList>
            <person name="Zhirakovskaya E."/>
        </authorList>
    </citation>
    <scope>NUCLEOTIDE SEQUENCE</scope>
</reference>
<dbReference type="Pfam" id="PF01295">
    <property type="entry name" value="Adenylate_cycl"/>
    <property type="match status" value="1"/>
</dbReference>
<protein>
    <submittedName>
        <fullName evidence="2">Adenylate cyclase</fullName>
        <ecNumber evidence="2">4.6.1.1</ecNumber>
    </submittedName>
</protein>
<dbReference type="InterPro" id="IPR024685">
    <property type="entry name" value="Adenylate_cyclase_1_N"/>
</dbReference>